<sequence>MRKLTVAGALAGLMLPLTAAPEARAAGFAAPEAWSEGFGVADGWRVDRHPRLLGDVDGDDLADIVGFGEQGVVVALSTGEGFGAPATWVDNYSYSNGWRIDKHPRFLVDMNADGMADVVGFGNGGVFVSLSTGSEFQPPKLWLDDFTITRGWRVDRHPRFLADVDADDLPDVVGFGNGGVYVATSTGSNLSPRESWLEDLGYEQGWRVDRTPRLVRDVDDDGRADLVGFGDDGVFVARATEGRFTAPAMWLAEFGYDHGWRADKHLRLLGEVSGNDRPDIVGFGDYGTLLANGRSGAYGEPELVLNNFGFNQGWRVDRHPRHLGDIDGDARDDIVGFGQTGVIVATSKKTGFRQPERALEQFGYAQGWRVGVHVRALADVDGDGRLDIIGFGDDGVLVALARD</sequence>
<organism evidence="3 4">
    <name type="scientific">Nannocystis pusilla</name>
    <dbReference type="NCBI Taxonomy" id="889268"/>
    <lineage>
        <taxon>Bacteria</taxon>
        <taxon>Pseudomonadati</taxon>
        <taxon>Myxococcota</taxon>
        <taxon>Polyangia</taxon>
        <taxon>Nannocystales</taxon>
        <taxon>Nannocystaceae</taxon>
        <taxon>Nannocystis</taxon>
    </lineage>
</organism>
<feature type="signal peptide" evidence="2">
    <location>
        <begin position="1"/>
        <end position="19"/>
    </location>
</feature>
<dbReference type="PANTHER" id="PTHR46580">
    <property type="entry name" value="SENSOR KINASE-RELATED"/>
    <property type="match status" value="1"/>
</dbReference>
<protein>
    <submittedName>
        <fullName evidence="3">VCBS repeat-containing protein</fullName>
    </submittedName>
</protein>
<feature type="chain" id="PRO_5040915916" evidence="2">
    <location>
        <begin position="20"/>
        <end position="403"/>
    </location>
</feature>
<dbReference type="InterPro" id="IPR028994">
    <property type="entry name" value="Integrin_alpha_N"/>
</dbReference>
<comment type="caution">
    <text evidence="3">The sequence shown here is derived from an EMBL/GenBank/DDBJ whole genome shotgun (WGS) entry which is preliminary data.</text>
</comment>
<dbReference type="EMBL" id="JAPNKE010000002">
    <property type="protein sequence ID" value="MCY1009100.1"/>
    <property type="molecule type" value="Genomic_DNA"/>
</dbReference>
<dbReference type="SUPFAM" id="SSF69318">
    <property type="entry name" value="Integrin alpha N-terminal domain"/>
    <property type="match status" value="2"/>
</dbReference>
<dbReference type="AlphaFoldDB" id="A0A9X3IZI5"/>
<name>A0A9X3IZI5_9BACT</name>
<evidence type="ECO:0000256" key="2">
    <source>
        <dbReference type="SAM" id="SignalP"/>
    </source>
</evidence>
<keyword evidence="4" id="KW-1185">Reference proteome</keyword>
<dbReference type="RefSeq" id="WP_267771759.1">
    <property type="nucleotide sequence ID" value="NZ_JAPNKE010000002.1"/>
</dbReference>
<dbReference type="Pfam" id="PF13517">
    <property type="entry name" value="FG-GAP_3"/>
    <property type="match status" value="1"/>
</dbReference>
<reference evidence="3" key="1">
    <citation type="submission" date="2022-11" db="EMBL/GenBank/DDBJ databases">
        <title>Minimal conservation of predation-associated metabolite biosynthetic gene clusters underscores biosynthetic potential of Myxococcota including descriptions for ten novel species: Archangium lansinium sp. nov., Myxococcus landrumus sp. nov., Nannocystis bai.</title>
        <authorList>
            <person name="Ahearne A."/>
            <person name="Stevens C."/>
            <person name="Phillips K."/>
        </authorList>
    </citation>
    <scope>NUCLEOTIDE SEQUENCE</scope>
    <source>
        <strain evidence="3">Na p29</strain>
    </source>
</reference>
<proteinExistence type="predicted"/>
<gene>
    <name evidence="3" type="ORF">OV079_26765</name>
</gene>
<evidence type="ECO:0000313" key="4">
    <source>
        <dbReference type="Proteomes" id="UP001150924"/>
    </source>
</evidence>
<dbReference type="InterPro" id="IPR013517">
    <property type="entry name" value="FG-GAP"/>
</dbReference>
<keyword evidence="1 2" id="KW-0732">Signal</keyword>
<dbReference type="Proteomes" id="UP001150924">
    <property type="component" value="Unassembled WGS sequence"/>
</dbReference>
<accession>A0A9X3IZI5</accession>
<evidence type="ECO:0000256" key="1">
    <source>
        <dbReference type="ARBA" id="ARBA00022729"/>
    </source>
</evidence>
<evidence type="ECO:0000313" key="3">
    <source>
        <dbReference type="EMBL" id="MCY1009100.1"/>
    </source>
</evidence>